<proteinExistence type="predicted"/>
<protein>
    <submittedName>
        <fullName evidence="1">Uncharacterized protein</fullName>
    </submittedName>
</protein>
<gene>
    <name evidence="1" type="ORF">BSA145_12540</name>
</gene>
<evidence type="ECO:0000313" key="1">
    <source>
        <dbReference type="EMBL" id="APT46601.1"/>
    </source>
</evidence>
<dbReference type="RefSeq" id="WP_075622676.1">
    <property type="nucleotide sequence ID" value="NZ_CP015607.1"/>
</dbReference>
<dbReference type="EMBL" id="CP015607">
    <property type="protein sequence ID" value="APT46601.1"/>
    <property type="molecule type" value="Genomic_DNA"/>
</dbReference>
<dbReference type="AlphaFoldDB" id="A0A1L6ZJA5"/>
<sequence>MAYSFGEIFETWEILKNGKNGEVFEIVHCALPVHIGLQARVTEETDHRGSFKSLVKAEAKPDDKDSSNLIQMYGCIVTAQWRKVEMYSYSSLSLHLALRMLAAGKTVYVKSKDSSSEYKAVNRYTDFEDIGVLDFDDLANKSFYKKESN</sequence>
<accession>A0A1L6ZJA5</accession>
<name>A0A1L6ZJA5_BACIA</name>
<reference evidence="1 2" key="1">
    <citation type="submission" date="2016-05" db="EMBL/GenBank/DDBJ databases">
        <title>Complete Genome and Methylome Analysis of Psychrotrophic Bacterial Isolates from Antarctic Lake Untersee.</title>
        <authorList>
            <person name="Fomenkov A."/>
            <person name="Akimov V.N."/>
            <person name="Vasilyeva L.V."/>
            <person name="Andersen D."/>
            <person name="Vincze T."/>
            <person name="Roberts R.J."/>
        </authorList>
    </citation>
    <scope>NUCLEOTIDE SEQUENCE [LARGE SCALE GENOMIC DNA]</scope>
    <source>
        <strain evidence="1 2">U14-5</strain>
    </source>
</reference>
<dbReference type="Proteomes" id="UP000185426">
    <property type="component" value="Chromosome"/>
</dbReference>
<organism evidence="1 2">
    <name type="scientific">Bacillus safensis</name>
    <dbReference type="NCBI Taxonomy" id="561879"/>
    <lineage>
        <taxon>Bacteria</taxon>
        <taxon>Bacillati</taxon>
        <taxon>Bacillota</taxon>
        <taxon>Bacilli</taxon>
        <taxon>Bacillales</taxon>
        <taxon>Bacillaceae</taxon>
        <taxon>Bacillus</taxon>
    </lineage>
</organism>
<evidence type="ECO:0000313" key="2">
    <source>
        <dbReference type="Proteomes" id="UP000185426"/>
    </source>
</evidence>